<dbReference type="Proteomes" id="UP000221580">
    <property type="component" value="Unassembled WGS sequence"/>
</dbReference>
<accession>A0A7Z1GQ04</accession>
<name>A0A7Z1GQ04_9PSED</name>
<organism evidence="1 2">
    <name type="scientific">Pseudomonas poae</name>
    <dbReference type="NCBI Taxonomy" id="200451"/>
    <lineage>
        <taxon>Bacteria</taxon>
        <taxon>Pseudomonadati</taxon>
        <taxon>Pseudomonadota</taxon>
        <taxon>Gammaproteobacteria</taxon>
        <taxon>Pseudomonadales</taxon>
        <taxon>Pseudomonadaceae</taxon>
        <taxon>Pseudomonas</taxon>
    </lineage>
</organism>
<reference evidence="1 2" key="2">
    <citation type="submission" date="2017-10" db="EMBL/GenBank/DDBJ databases">
        <title>Bacterial endophytes that colonize and modify switchgrass growth.</title>
        <authorList>
            <person name="Debolt S."/>
        </authorList>
    </citation>
    <scope>NUCLEOTIDE SEQUENCE [LARGE SCALE GENOMIC DNA]</scope>
    <source>
        <strain evidence="1 2">A2-S9</strain>
    </source>
</reference>
<dbReference type="EMBL" id="PDJN01000003">
    <property type="protein sequence ID" value="PFG60252.1"/>
    <property type="molecule type" value="Genomic_DNA"/>
</dbReference>
<evidence type="ECO:0000313" key="2">
    <source>
        <dbReference type="Proteomes" id="UP000221580"/>
    </source>
</evidence>
<reference evidence="1 2" key="1">
    <citation type="submission" date="2017-09" db="EMBL/GenBank/DDBJ databases">
        <authorList>
            <person name="DeBolt S."/>
            <person name="Huntemann M."/>
            <person name="Clum A."/>
            <person name="Pillay M."/>
            <person name="Palaniappan K."/>
            <person name="Varghese N."/>
            <person name="Mikhailova N."/>
            <person name="Stamatis D."/>
            <person name="Reddy T."/>
            <person name="Daum C."/>
            <person name="Shapiro N."/>
            <person name="Ivanova N."/>
            <person name="Kyrpides N."/>
            <person name="Woyke T."/>
        </authorList>
    </citation>
    <scope>NUCLEOTIDE SEQUENCE [LARGE SCALE GENOMIC DNA]</scope>
    <source>
        <strain evidence="1 2">A2-S9</strain>
    </source>
</reference>
<sequence length="299" mass="33676">MASTDLELAESIKSSGWWQGSVISDQKLQGLSVDDSNTTWWIVASQTCNLYNPDFCKIPVVELISARLIPKLEKSFSRGNNPRILHVEAIGDGKTVYFEVDIQSRTWIRRQQLACIGNPEFEIVDSSRDTTDWVNTQWLDNFAGWIARSYTRVTLPDDFNRVLKVSKIQDVLDGKLMRSPKLYGIYLNISSASEEEWTGTFGLMPAPYFLEILLVSDEDENPDQMVADLSKALFEDKVNFKDIGELKLSRADVAKRYGLTIVPAGITGQNIAQASILDIKSSIRYTLNDFLSMSSEPDL</sequence>
<proteinExistence type="predicted"/>
<dbReference type="AlphaFoldDB" id="A0A7Z1GQ04"/>
<evidence type="ECO:0000313" key="1">
    <source>
        <dbReference type="EMBL" id="PFG60252.1"/>
    </source>
</evidence>
<dbReference type="RefSeq" id="WP_141543058.1">
    <property type="nucleotide sequence ID" value="NZ_PDJN01000003.1"/>
</dbReference>
<gene>
    <name evidence="1" type="ORF">DM05_4958</name>
</gene>
<protein>
    <submittedName>
        <fullName evidence="1">Uncharacterized protein</fullName>
    </submittedName>
</protein>
<comment type="caution">
    <text evidence="1">The sequence shown here is derived from an EMBL/GenBank/DDBJ whole genome shotgun (WGS) entry which is preliminary data.</text>
</comment>